<organism evidence="4 5">
    <name type="scientific">Quercus suber</name>
    <name type="common">Cork oak</name>
    <dbReference type="NCBI Taxonomy" id="58331"/>
    <lineage>
        <taxon>Eukaryota</taxon>
        <taxon>Viridiplantae</taxon>
        <taxon>Streptophyta</taxon>
        <taxon>Embryophyta</taxon>
        <taxon>Tracheophyta</taxon>
        <taxon>Spermatophyta</taxon>
        <taxon>Magnoliopsida</taxon>
        <taxon>eudicotyledons</taxon>
        <taxon>Gunneridae</taxon>
        <taxon>Pentapetalae</taxon>
        <taxon>rosids</taxon>
        <taxon>fabids</taxon>
        <taxon>Fagales</taxon>
        <taxon>Fagaceae</taxon>
        <taxon>Quercus</taxon>
    </lineage>
</organism>
<dbReference type="Gene3D" id="1.25.40.10">
    <property type="entry name" value="Tetratricopeptide repeat domain"/>
    <property type="match status" value="4"/>
</dbReference>
<dbReference type="Pfam" id="PF20431">
    <property type="entry name" value="E_motif"/>
    <property type="match status" value="1"/>
</dbReference>
<dbReference type="GO" id="GO:0009451">
    <property type="term" value="P:RNA modification"/>
    <property type="evidence" value="ECO:0007669"/>
    <property type="project" value="InterPro"/>
</dbReference>
<dbReference type="NCBIfam" id="TIGR00756">
    <property type="entry name" value="PPR"/>
    <property type="match status" value="1"/>
</dbReference>
<evidence type="ECO:0000256" key="3">
    <source>
        <dbReference type="PROSITE-ProRule" id="PRU00708"/>
    </source>
</evidence>
<dbReference type="GO" id="GO:0005739">
    <property type="term" value="C:mitochondrion"/>
    <property type="evidence" value="ECO:0007669"/>
    <property type="project" value="UniProtKB-ARBA"/>
</dbReference>
<dbReference type="Pfam" id="PF13041">
    <property type="entry name" value="PPR_2"/>
    <property type="match status" value="1"/>
</dbReference>
<comment type="similarity">
    <text evidence="2">Belongs to the PPR family. PCMP-E subfamily.</text>
</comment>
<dbReference type="PANTHER" id="PTHR47926">
    <property type="entry name" value="PENTATRICOPEPTIDE REPEAT-CONTAINING PROTEIN"/>
    <property type="match status" value="1"/>
</dbReference>
<dbReference type="InterPro" id="IPR046960">
    <property type="entry name" value="PPR_At4g14850-like_plant"/>
</dbReference>
<dbReference type="Pfam" id="PF01535">
    <property type="entry name" value="PPR"/>
    <property type="match status" value="3"/>
</dbReference>
<keyword evidence="1" id="KW-0677">Repeat</keyword>
<name>A0AAW0IQZ5_QUESU</name>
<feature type="repeat" description="PPR" evidence="3">
    <location>
        <begin position="329"/>
        <end position="363"/>
    </location>
</feature>
<accession>A0AAW0IQZ5</accession>
<reference evidence="4 5" key="1">
    <citation type="journal article" date="2018" name="Sci. Data">
        <title>The draft genome sequence of cork oak.</title>
        <authorList>
            <person name="Ramos A.M."/>
            <person name="Usie A."/>
            <person name="Barbosa P."/>
            <person name="Barros P.M."/>
            <person name="Capote T."/>
            <person name="Chaves I."/>
            <person name="Simoes F."/>
            <person name="Abreu I."/>
            <person name="Carrasquinho I."/>
            <person name="Faro C."/>
            <person name="Guimaraes J.B."/>
            <person name="Mendonca D."/>
            <person name="Nobrega F."/>
            <person name="Rodrigues L."/>
            <person name="Saibo N.J.M."/>
            <person name="Varela M.C."/>
            <person name="Egas C."/>
            <person name="Matos J."/>
            <person name="Miguel C.M."/>
            <person name="Oliveira M.M."/>
            <person name="Ricardo C.P."/>
            <person name="Goncalves S."/>
        </authorList>
    </citation>
    <scope>NUCLEOTIDE SEQUENCE [LARGE SCALE GENOMIC DNA]</scope>
    <source>
        <strain evidence="5">cv. HL8</strain>
    </source>
</reference>
<dbReference type="InterPro" id="IPR046848">
    <property type="entry name" value="E_motif"/>
</dbReference>
<evidence type="ECO:0000256" key="1">
    <source>
        <dbReference type="ARBA" id="ARBA00022737"/>
    </source>
</evidence>
<sequence>MSFSLTGVLGALFDAREGEQVHGIGVKMGLLRGSSIHLNQAIMNTYCKCGNKVAAVKMFDEISEPDVMSWTEWIGAACDGLEDLELFKVLQSGDLEMSEYTMINVLSAIAGPRLLISGRQVQALCQKVGFLKVICVSNALMSMYGKCGGMYDARHVFDDMLHRVSVSWNSLNAGYSENGFSSQGLEVFSQMRDLSLQPNEYTLASILEVVSNSNSVIQAMQIHLHMIKCGFMFNDSMMKQKRYGHADAFNLFYTSRSLYLEVDSTIFSIFIKACGALTDLVQGRVVHSLCLKFGFDQDTFVESTVIDIYCKCGSIGDAQKAFRITSRDNLAAWNAMIMGYAQHGCFHEVSKVFEKMCKSGIELDEITFLVFLTSRCHAGLVREANDYLNSMFELHRVIPHLEHYACMVDLLSRVGLLEDAKRTIDQMPIHPDAHIWQILLSACNIHRNVVLGNFAAVKLLELQPENESAYLLLSNLYASAGMWIDVGKLRKKMKEKVVHK</sequence>
<dbReference type="InterPro" id="IPR002885">
    <property type="entry name" value="PPR_rpt"/>
</dbReference>
<dbReference type="AlphaFoldDB" id="A0AAW0IQZ5"/>
<dbReference type="FunFam" id="1.25.40.10:FF:000205">
    <property type="entry name" value="Pentatricopeptide repeat-containing protein, mitochondrial"/>
    <property type="match status" value="1"/>
</dbReference>
<gene>
    <name evidence="4" type="primary">PCMP-H86_1</name>
    <name evidence="4" type="ORF">CFP56_043448</name>
</gene>
<dbReference type="InterPro" id="IPR011990">
    <property type="entry name" value="TPR-like_helical_dom_sf"/>
</dbReference>
<feature type="repeat" description="PPR" evidence="3">
    <location>
        <begin position="164"/>
        <end position="198"/>
    </location>
</feature>
<dbReference type="GO" id="GO:0099402">
    <property type="term" value="P:plant organ development"/>
    <property type="evidence" value="ECO:0007669"/>
    <property type="project" value="UniProtKB-ARBA"/>
</dbReference>
<proteinExistence type="inferred from homology"/>
<dbReference type="GO" id="GO:0003723">
    <property type="term" value="F:RNA binding"/>
    <property type="evidence" value="ECO:0007669"/>
    <property type="project" value="InterPro"/>
</dbReference>
<dbReference type="FunFam" id="1.25.40.10:FF:000158">
    <property type="entry name" value="pentatricopeptide repeat-containing protein At2g33680"/>
    <property type="match status" value="1"/>
</dbReference>
<evidence type="ECO:0000256" key="2">
    <source>
        <dbReference type="ARBA" id="ARBA00061659"/>
    </source>
</evidence>
<evidence type="ECO:0000313" key="5">
    <source>
        <dbReference type="Proteomes" id="UP000237347"/>
    </source>
</evidence>
<evidence type="ECO:0000313" key="4">
    <source>
        <dbReference type="EMBL" id="KAK7816934.1"/>
    </source>
</evidence>
<protein>
    <submittedName>
        <fullName evidence="4">Pentatricopeptide repeat-containing protein</fullName>
    </submittedName>
</protein>
<dbReference type="Proteomes" id="UP000237347">
    <property type="component" value="Unassembled WGS sequence"/>
</dbReference>
<dbReference type="PROSITE" id="PS51375">
    <property type="entry name" value="PPR"/>
    <property type="match status" value="2"/>
</dbReference>
<comment type="caution">
    <text evidence="4">The sequence shown here is derived from an EMBL/GenBank/DDBJ whole genome shotgun (WGS) entry which is preliminary data.</text>
</comment>
<dbReference type="EMBL" id="PKMF04000911">
    <property type="protein sequence ID" value="KAK7816934.1"/>
    <property type="molecule type" value="Genomic_DNA"/>
</dbReference>
<keyword evidence="5" id="KW-1185">Reference proteome</keyword>